<protein>
    <submittedName>
        <fullName evidence="6">TetR family transcriptional regulator</fullName>
    </submittedName>
</protein>
<dbReference type="PANTHER" id="PTHR47506:SF7">
    <property type="entry name" value="TRANSCRIPTIONAL REGULATORY PROTEIN"/>
    <property type="match status" value="1"/>
</dbReference>
<evidence type="ECO:0000313" key="7">
    <source>
        <dbReference type="Proteomes" id="UP000245712"/>
    </source>
</evidence>
<proteinExistence type="predicted"/>
<dbReference type="Gene3D" id="1.10.357.10">
    <property type="entry name" value="Tetracycline Repressor, domain 2"/>
    <property type="match status" value="1"/>
</dbReference>
<evidence type="ECO:0000256" key="2">
    <source>
        <dbReference type="ARBA" id="ARBA00023125"/>
    </source>
</evidence>
<evidence type="ECO:0000256" key="3">
    <source>
        <dbReference type="ARBA" id="ARBA00023163"/>
    </source>
</evidence>
<dbReference type="InterPro" id="IPR011075">
    <property type="entry name" value="TetR_C"/>
</dbReference>
<keyword evidence="2 4" id="KW-0238">DNA-binding</keyword>
<keyword evidence="3" id="KW-0804">Transcription</keyword>
<dbReference type="PANTHER" id="PTHR47506">
    <property type="entry name" value="TRANSCRIPTIONAL REGULATORY PROTEIN"/>
    <property type="match status" value="1"/>
</dbReference>
<keyword evidence="1" id="KW-0805">Transcription regulation</keyword>
<dbReference type="InterPro" id="IPR009057">
    <property type="entry name" value="Homeodomain-like_sf"/>
</dbReference>
<dbReference type="SUPFAM" id="SSF46689">
    <property type="entry name" value="Homeodomain-like"/>
    <property type="match status" value="1"/>
</dbReference>
<dbReference type="EMBL" id="QEOB01000016">
    <property type="protein sequence ID" value="PVX76242.1"/>
    <property type="molecule type" value="Genomic_DNA"/>
</dbReference>
<dbReference type="Pfam" id="PF16925">
    <property type="entry name" value="TetR_C_13"/>
    <property type="match status" value="1"/>
</dbReference>
<evidence type="ECO:0000313" key="6">
    <source>
        <dbReference type="EMBL" id="PVX76242.1"/>
    </source>
</evidence>
<reference evidence="6 7" key="1">
    <citation type="submission" date="2018-05" db="EMBL/GenBank/DDBJ databases">
        <title>Genomic Encyclopedia of Type Strains, Phase IV (KMG-V): Genome sequencing to study the core and pangenomes of soil and plant-associated prokaryotes.</title>
        <authorList>
            <person name="Whitman W."/>
        </authorList>
    </citation>
    <scope>NUCLEOTIDE SEQUENCE [LARGE SCALE GENOMIC DNA]</scope>
    <source>
        <strain evidence="6 7">SCZa-39</strain>
    </source>
</reference>
<dbReference type="Proteomes" id="UP000245712">
    <property type="component" value="Unassembled WGS sequence"/>
</dbReference>
<comment type="caution">
    <text evidence="6">The sequence shown here is derived from an EMBL/GenBank/DDBJ whole genome shotgun (WGS) entry which is preliminary data.</text>
</comment>
<dbReference type="InterPro" id="IPR001647">
    <property type="entry name" value="HTH_TetR"/>
</dbReference>
<keyword evidence="7" id="KW-1185">Reference proteome</keyword>
<gene>
    <name evidence="6" type="ORF">C7402_11624</name>
</gene>
<evidence type="ECO:0000259" key="5">
    <source>
        <dbReference type="PROSITE" id="PS50977"/>
    </source>
</evidence>
<organism evidence="6 7">
    <name type="scientific">Paraburkholderia unamae</name>
    <dbReference type="NCBI Taxonomy" id="219649"/>
    <lineage>
        <taxon>Bacteria</taxon>
        <taxon>Pseudomonadati</taxon>
        <taxon>Pseudomonadota</taxon>
        <taxon>Betaproteobacteria</taxon>
        <taxon>Burkholderiales</taxon>
        <taxon>Burkholderiaceae</taxon>
        <taxon>Paraburkholderia</taxon>
    </lineage>
</organism>
<dbReference type="Pfam" id="PF00440">
    <property type="entry name" value="TetR_N"/>
    <property type="match status" value="1"/>
</dbReference>
<dbReference type="InterPro" id="IPR036271">
    <property type="entry name" value="Tet_transcr_reg_TetR-rel_C_sf"/>
</dbReference>
<accession>A0ABX5KEG3</accession>
<dbReference type="PRINTS" id="PR00455">
    <property type="entry name" value="HTHTETR"/>
</dbReference>
<name>A0ABX5KEG3_9BURK</name>
<dbReference type="PROSITE" id="PS50977">
    <property type="entry name" value="HTH_TETR_2"/>
    <property type="match status" value="1"/>
</dbReference>
<dbReference type="SUPFAM" id="SSF48498">
    <property type="entry name" value="Tetracyclin repressor-like, C-terminal domain"/>
    <property type="match status" value="1"/>
</dbReference>
<dbReference type="Gene3D" id="1.10.10.60">
    <property type="entry name" value="Homeodomain-like"/>
    <property type="match status" value="1"/>
</dbReference>
<dbReference type="RefSeq" id="WP_116613161.1">
    <property type="nucleotide sequence ID" value="NZ_QEOB01000016.1"/>
</dbReference>
<sequence>MRKSRAETAETRRRIVEVAADAFRANGIHATGLADVMAAAGLSHGGFYRHFESKEQLVAEACEAGLAGIVESLEAAAHGREGEEGFNALVDAYLSTAHRDAPANGCPFASMGSELARSDDATRAVASRGFDELVEMLAKRTAAPDAPDASEAPLDRSRAAFAVAAMVGALTMSRIIADPEASASLLADVKQHIETI</sequence>
<evidence type="ECO:0000256" key="4">
    <source>
        <dbReference type="PROSITE-ProRule" id="PRU00335"/>
    </source>
</evidence>
<feature type="DNA-binding region" description="H-T-H motif" evidence="4">
    <location>
        <begin position="32"/>
        <end position="51"/>
    </location>
</feature>
<feature type="domain" description="HTH tetR-type" evidence="5">
    <location>
        <begin position="9"/>
        <end position="69"/>
    </location>
</feature>
<evidence type="ECO:0000256" key="1">
    <source>
        <dbReference type="ARBA" id="ARBA00023015"/>
    </source>
</evidence>